<dbReference type="AlphaFoldDB" id="A0A317DUT3"/>
<gene>
    <name evidence="2" type="ORF">DKT69_04705</name>
</gene>
<proteinExistence type="predicted"/>
<keyword evidence="1" id="KW-1133">Transmembrane helix</keyword>
<reference evidence="2 3" key="1">
    <citation type="submission" date="2018-05" db="EMBL/GenBank/DDBJ databases">
        <title>Micromonosporas from Atacama Desert.</title>
        <authorList>
            <person name="Carro L."/>
            <person name="Golinska P."/>
            <person name="Klenk H.-P."/>
            <person name="Goodfellow M."/>
        </authorList>
    </citation>
    <scope>NUCLEOTIDE SEQUENCE [LARGE SCALE GENOMIC DNA]</scope>
    <source>
        <strain evidence="2 3">4G51</strain>
    </source>
</reference>
<protein>
    <submittedName>
        <fullName evidence="2">Uncharacterized protein</fullName>
    </submittedName>
</protein>
<name>A0A317DUT3_9ACTN</name>
<keyword evidence="1" id="KW-0812">Transmembrane</keyword>
<feature type="transmembrane region" description="Helical" evidence="1">
    <location>
        <begin position="36"/>
        <end position="56"/>
    </location>
</feature>
<keyword evidence="1" id="KW-0472">Membrane</keyword>
<accession>A0A317DUT3</accession>
<sequence>MVDCLVILFQLALFAGCVLAGGWLVLRGDRGVGLGPLIGWAVGAIALVVGTILISYSVPADTAAAGTNTVYSHSLVVPSTP</sequence>
<dbReference type="EMBL" id="QGKS01000110">
    <property type="protein sequence ID" value="PWR16575.1"/>
    <property type="molecule type" value="Genomic_DNA"/>
</dbReference>
<organism evidence="2 3">
    <name type="scientific">Micromonospora sicca</name>
    <dbReference type="NCBI Taxonomy" id="2202420"/>
    <lineage>
        <taxon>Bacteria</taxon>
        <taxon>Bacillati</taxon>
        <taxon>Actinomycetota</taxon>
        <taxon>Actinomycetes</taxon>
        <taxon>Micromonosporales</taxon>
        <taxon>Micromonosporaceae</taxon>
        <taxon>Micromonospora</taxon>
    </lineage>
</organism>
<evidence type="ECO:0000313" key="2">
    <source>
        <dbReference type="EMBL" id="PWR16575.1"/>
    </source>
</evidence>
<dbReference type="Proteomes" id="UP000246050">
    <property type="component" value="Unassembled WGS sequence"/>
</dbReference>
<evidence type="ECO:0000313" key="3">
    <source>
        <dbReference type="Proteomes" id="UP000246050"/>
    </source>
</evidence>
<comment type="caution">
    <text evidence="2">The sequence shown here is derived from an EMBL/GenBank/DDBJ whole genome shotgun (WGS) entry which is preliminary data.</text>
</comment>
<evidence type="ECO:0000256" key="1">
    <source>
        <dbReference type="SAM" id="Phobius"/>
    </source>
</evidence>